<dbReference type="Gene3D" id="4.10.410.60">
    <property type="match status" value="1"/>
</dbReference>
<evidence type="ECO:0000256" key="6">
    <source>
        <dbReference type="RuleBase" id="RU000568"/>
    </source>
</evidence>
<dbReference type="Pfam" id="PF01632">
    <property type="entry name" value="Ribosomal_L35p"/>
    <property type="match status" value="1"/>
</dbReference>
<evidence type="ECO:0000313" key="7">
    <source>
        <dbReference type="EMBL" id="GCE04524.1"/>
    </source>
</evidence>
<dbReference type="GO" id="GO:0003735">
    <property type="term" value="F:structural constituent of ribosome"/>
    <property type="evidence" value="ECO:0007669"/>
    <property type="project" value="InterPro"/>
</dbReference>
<accession>A0A401ZCB6</accession>
<dbReference type="RefSeq" id="WP_126595669.1">
    <property type="nucleotide sequence ID" value="NZ_BIFQ01000001.1"/>
</dbReference>
<sequence>MPKQKLKTNKAMAKRVKVTAGGKVMRRKIALNHLRRNKSPQAIRSMDKMFELKPADLRRMKRLLPYAF</sequence>
<dbReference type="GO" id="GO:0015934">
    <property type="term" value="C:large ribosomal subunit"/>
    <property type="evidence" value="ECO:0007669"/>
    <property type="project" value="TreeGrafter"/>
</dbReference>
<dbReference type="PANTHER" id="PTHR33343">
    <property type="entry name" value="54S RIBOSOMAL PROTEIN BL35M"/>
    <property type="match status" value="1"/>
</dbReference>
<evidence type="ECO:0000256" key="4">
    <source>
        <dbReference type="ARBA" id="ARBA00071664"/>
    </source>
</evidence>
<dbReference type="Proteomes" id="UP000287224">
    <property type="component" value="Unassembled WGS sequence"/>
</dbReference>
<organism evidence="7 8">
    <name type="scientific">Dictyobacter aurantiacus</name>
    <dbReference type="NCBI Taxonomy" id="1936993"/>
    <lineage>
        <taxon>Bacteria</taxon>
        <taxon>Bacillati</taxon>
        <taxon>Chloroflexota</taxon>
        <taxon>Ktedonobacteria</taxon>
        <taxon>Ktedonobacterales</taxon>
        <taxon>Dictyobacteraceae</taxon>
        <taxon>Dictyobacter</taxon>
    </lineage>
</organism>
<dbReference type="InterPro" id="IPR001706">
    <property type="entry name" value="Ribosomal_bL35"/>
</dbReference>
<protein>
    <recommendedName>
        <fullName evidence="4 5">Large ribosomal subunit protein bL35</fullName>
    </recommendedName>
</protein>
<dbReference type="HAMAP" id="MF_00514">
    <property type="entry name" value="Ribosomal_bL35"/>
    <property type="match status" value="1"/>
</dbReference>
<evidence type="ECO:0000256" key="1">
    <source>
        <dbReference type="ARBA" id="ARBA00006598"/>
    </source>
</evidence>
<dbReference type="SUPFAM" id="SSF143034">
    <property type="entry name" value="L35p-like"/>
    <property type="match status" value="1"/>
</dbReference>
<dbReference type="NCBIfam" id="TIGR00001">
    <property type="entry name" value="rpmI_bact"/>
    <property type="match status" value="1"/>
</dbReference>
<keyword evidence="2 5" id="KW-0689">Ribosomal protein</keyword>
<evidence type="ECO:0000256" key="5">
    <source>
        <dbReference type="HAMAP-Rule" id="MF_00514"/>
    </source>
</evidence>
<evidence type="ECO:0000256" key="2">
    <source>
        <dbReference type="ARBA" id="ARBA00022980"/>
    </source>
</evidence>
<dbReference type="InterPro" id="IPR037229">
    <property type="entry name" value="Ribosomal_bL35_sf"/>
</dbReference>
<keyword evidence="8" id="KW-1185">Reference proteome</keyword>
<dbReference type="PANTHER" id="PTHR33343:SF1">
    <property type="entry name" value="LARGE RIBOSOMAL SUBUNIT PROTEIN BL35M"/>
    <property type="match status" value="1"/>
</dbReference>
<evidence type="ECO:0000313" key="8">
    <source>
        <dbReference type="Proteomes" id="UP000287224"/>
    </source>
</evidence>
<dbReference type="AlphaFoldDB" id="A0A401ZCB6"/>
<dbReference type="EMBL" id="BIFQ01000001">
    <property type="protein sequence ID" value="GCE04524.1"/>
    <property type="molecule type" value="Genomic_DNA"/>
</dbReference>
<name>A0A401ZCB6_9CHLR</name>
<keyword evidence="3 5" id="KW-0687">Ribonucleoprotein</keyword>
<gene>
    <name evidence="5 7" type="primary">rpmI</name>
    <name evidence="7" type="ORF">KDAU_18530</name>
</gene>
<dbReference type="InterPro" id="IPR021137">
    <property type="entry name" value="Ribosomal_bL35-like"/>
</dbReference>
<comment type="similarity">
    <text evidence="1 5 6">Belongs to the bacterial ribosomal protein bL35 family.</text>
</comment>
<dbReference type="FunFam" id="4.10.410.60:FF:000001">
    <property type="entry name" value="50S ribosomal protein L35"/>
    <property type="match status" value="1"/>
</dbReference>
<proteinExistence type="inferred from homology"/>
<reference evidence="8" key="1">
    <citation type="submission" date="2018-12" db="EMBL/GenBank/DDBJ databases">
        <title>Tengunoibacter tsumagoiensis gen. nov., sp. nov., Dictyobacter kobayashii sp. nov., D. alpinus sp. nov., and D. joshuensis sp. nov. and description of Dictyobacteraceae fam. nov. within the order Ktedonobacterales isolated from Tengu-no-mugimeshi.</title>
        <authorList>
            <person name="Wang C.M."/>
            <person name="Zheng Y."/>
            <person name="Sakai Y."/>
            <person name="Toyoda A."/>
            <person name="Minakuchi Y."/>
            <person name="Abe K."/>
            <person name="Yokota A."/>
            <person name="Yabe S."/>
        </authorList>
    </citation>
    <scope>NUCLEOTIDE SEQUENCE [LARGE SCALE GENOMIC DNA]</scope>
    <source>
        <strain evidence="8">S-27</strain>
    </source>
</reference>
<dbReference type="PRINTS" id="PR00064">
    <property type="entry name" value="RIBOSOMALL35"/>
</dbReference>
<evidence type="ECO:0000256" key="3">
    <source>
        <dbReference type="ARBA" id="ARBA00023274"/>
    </source>
</evidence>
<dbReference type="GO" id="GO:0006412">
    <property type="term" value="P:translation"/>
    <property type="evidence" value="ECO:0007669"/>
    <property type="project" value="UniProtKB-UniRule"/>
</dbReference>
<dbReference type="OrthoDB" id="164539at2"/>
<comment type="caution">
    <text evidence="7">The sequence shown here is derived from an EMBL/GenBank/DDBJ whole genome shotgun (WGS) entry which is preliminary data.</text>
</comment>